<dbReference type="InterPro" id="IPR021131">
    <property type="entry name" value="Ribosomal_uL15/eL18"/>
</dbReference>
<dbReference type="PROSITE" id="PS00475">
    <property type="entry name" value="RIBOSOMAL_L15"/>
    <property type="match status" value="1"/>
</dbReference>
<feature type="domain" description="Helicase ATP-binding" evidence="30">
    <location>
        <begin position="4"/>
        <end position="393"/>
    </location>
</feature>
<dbReference type="GO" id="GO:0006974">
    <property type="term" value="P:DNA damage response"/>
    <property type="evidence" value="ECO:0007669"/>
    <property type="project" value="UniProtKB-ARBA"/>
</dbReference>
<dbReference type="NCBIfam" id="TIGR00604">
    <property type="entry name" value="rad3"/>
    <property type="match status" value="1"/>
</dbReference>
<dbReference type="FunFam" id="3.40.50.300:FF:001372">
    <property type="entry name" value="ATP-dependent DNA helicase chl1"/>
    <property type="match status" value="1"/>
</dbReference>
<evidence type="ECO:0000256" key="2">
    <source>
        <dbReference type="ARBA" id="ARBA00004123"/>
    </source>
</evidence>
<evidence type="ECO:0000256" key="29">
    <source>
        <dbReference type="SAM" id="MobiDB-lite"/>
    </source>
</evidence>
<comment type="similarity">
    <text evidence="4">Belongs to the DEAD box helicase family. DEAH subfamily. DDX11/CHL1 sub-subfamily.</text>
</comment>
<dbReference type="InterPro" id="IPR036227">
    <property type="entry name" value="Ribosomal_uL15/eL18_sf"/>
</dbReference>
<dbReference type="Proteomes" id="UP000326877">
    <property type="component" value="Unassembled WGS sequence"/>
</dbReference>
<evidence type="ECO:0000256" key="17">
    <source>
        <dbReference type="ARBA" id="ARBA00023242"/>
    </source>
</evidence>
<dbReference type="InterPro" id="IPR013020">
    <property type="entry name" value="Rad3/Chl1-like"/>
</dbReference>
<dbReference type="Gene3D" id="3.40.50.300">
    <property type="entry name" value="P-loop containing nucleotide triphosphate hydrolases"/>
    <property type="match status" value="2"/>
</dbReference>
<evidence type="ECO:0000256" key="26">
    <source>
        <dbReference type="ARBA" id="ARBA00048954"/>
    </source>
</evidence>
<evidence type="ECO:0000256" key="10">
    <source>
        <dbReference type="ARBA" id="ARBA00022806"/>
    </source>
</evidence>
<dbReference type="SUPFAM" id="SSF52080">
    <property type="entry name" value="Ribosomal proteins L15p and L18e"/>
    <property type="match status" value="1"/>
</dbReference>
<evidence type="ECO:0000256" key="19">
    <source>
        <dbReference type="ARBA" id="ARBA00023306"/>
    </source>
</evidence>
<comment type="similarity">
    <text evidence="3 28">Belongs to the universal ribosomal protein uL15 family.</text>
</comment>
<evidence type="ECO:0000256" key="25">
    <source>
        <dbReference type="ARBA" id="ARBA00045702"/>
    </source>
</evidence>
<dbReference type="GO" id="GO:0034085">
    <property type="term" value="P:establishment of sister chromatid cohesion"/>
    <property type="evidence" value="ECO:0007669"/>
    <property type="project" value="TreeGrafter"/>
</dbReference>
<dbReference type="OrthoDB" id="267079at2759"/>
<keyword evidence="13" id="KW-0408">Iron</keyword>
<keyword evidence="19" id="KW-0131">Cell cycle</keyword>
<keyword evidence="14" id="KW-0411">Iron-sulfur</keyword>
<evidence type="ECO:0000256" key="16">
    <source>
        <dbReference type="ARBA" id="ARBA00023235"/>
    </source>
</evidence>
<evidence type="ECO:0000256" key="13">
    <source>
        <dbReference type="ARBA" id="ARBA00023004"/>
    </source>
</evidence>
<dbReference type="PANTHER" id="PTHR11472:SF41">
    <property type="entry name" value="ATP-DEPENDENT DNA HELICASE DDX11-RELATED"/>
    <property type="match status" value="1"/>
</dbReference>
<dbReference type="GO" id="GO:0016818">
    <property type="term" value="F:hydrolase activity, acting on acid anhydrides, in phosphorus-containing anhydrides"/>
    <property type="evidence" value="ECO:0007669"/>
    <property type="project" value="InterPro"/>
</dbReference>
<evidence type="ECO:0000256" key="21">
    <source>
        <dbReference type="ARBA" id="ARBA00035200"/>
    </source>
</evidence>
<accession>A0A5N7CMM3</accession>
<dbReference type="InterPro" id="IPR030878">
    <property type="entry name" value="Ribosomal_uL15"/>
</dbReference>
<dbReference type="InterPro" id="IPR027417">
    <property type="entry name" value="P-loop_NTPase"/>
</dbReference>
<evidence type="ECO:0000256" key="8">
    <source>
        <dbReference type="ARBA" id="ARBA00022741"/>
    </source>
</evidence>
<comment type="function">
    <text evidence="25">ATP-dependent DNA helicase important for chromosome transmission and normal cell cycle progression in G(2)/M. May have a role in changing DNA topology to allow the loading of proteins involved in maintaining sister chromatid cohesion in the vicinity of the centromeres. Has a specific role in chromosome segregation during meiosis II.</text>
</comment>
<dbReference type="InterPro" id="IPR006555">
    <property type="entry name" value="ATP-dep_Helicase_C"/>
</dbReference>
<name>A0A5N7CMM3_PETAA</name>
<evidence type="ECO:0000259" key="30">
    <source>
        <dbReference type="PROSITE" id="PS51193"/>
    </source>
</evidence>
<dbReference type="InterPro" id="IPR006554">
    <property type="entry name" value="Helicase-like_DEXD_c2"/>
</dbReference>
<dbReference type="InterPro" id="IPR014013">
    <property type="entry name" value="Helic_SF1/SF2_ATP-bd_DinG/Rad3"/>
</dbReference>
<evidence type="ECO:0000256" key="20">
    <source>
        <dbReference type="ARBA" id="ARBA00029709"/>
    </source>
</evidence>
<dbReference type="PROSITE" id="PS51193">
    <property type="entry name" value="HELICASE_ATP_BIND_2"/>
    <property type="match status" value="1"/>
</dbReference>
<keyword evidence="18 28" id="KW-0687">Ribonucleoprotein</keyword>
<dbReference type="InterPro" id="IPR002464">
    <property type="entry name" value="DNA/RNA_helicase_DEAH_CS"/>
</dbReference>
<feature type="region of interest" description="Disordered" evidence="29">
    <location>
        <begin position="815"/>
        <end position="847"/>
    </location>
</feature>
<keyword evidence="10 31" id="KW-0347">Helicase</keyword>
<evidence type="ECO:0000256" key="4">
    <source>
        <dbReference type="ARBA" id="ARBA00008435"/>
    </source>
</evidence>
<keyword evidence="11" id="KW-0067">ATP-binding</keyword>
<evidence type="ECO:0000256" key="11">
    <source>
        <dbReference type="ARBA" id="ARBA00022840"/>
    </source>
</evidence>
<dbReference type="GO" id="GO:0003735">
    <property type="term" value="F:structural constituent of ribosome"/>
    <property type="evidence" value="ECO:0007669"/>
    <property type="project" value="InterPro"/>
</dbReference>
<keyword evidence="16" id="KW-0413">Isomerase</keyword>
<evidence type="ECO:0000256" key="22">
    <source>
        <dbReference type="ARBA" id="ARBA00044969"/>
    </source>
</evidence>
<keyword evidence="15" id="KW-0238">DNA-binding</keyword>
<dbReference type="InterPro" id="IPR045028">
    <property type="entry name" value="DinG/Rad3-like"/>
</dbReference>
<dbReference type="GO" id="GO:0046872">
    <property type="term" value="F:metal ion binding"/>
    <property type="evidence" value="ECO:0007669"/>
    <property type="project" value="UniProtKB-KW"/>
</dbReference>
<dbReference type="InterPro" id="IPR001196">
    <property type="entry name" value="Ribosomal_uL15_CS"/>
</dbReference>
<dbReference type="SMART" id="SM00491">
    <property type="entry name" value="HELICc2"/>
    <property type="match status" value="1"/>
</dbReference>
<dbReference type="GO" id="GO:0003677">
    <property type="term" value="F:DNA binding"/>
    <property type="evidence" value="ECO:0007669"/>
    <property type="project" value="UniProtKB-KW"/>
</dbReference>
<reference evidence="31" key="1">
    <citation type="submission" date="2019-04" db="EMBL/GenBank/DDBJ databases">
        <title>Friends and foes A comparative genomics studyof 23 Aspergillus species from section Flavi.</title>
        <authorList>
            <consortium name="DOE Joint Genome Institute"/>
            <person name="Kjaerbolling I."/>
            <person name="Vesth T."/>
            <person name="Frisvad J.C."/>
            <person name="Nybo J.L."/>
            <person name="Theobald S."/>
            <person name="Kildgaard S."/>
            <person name="Isbrandt T."/>
            <person name="Kuo A."/>
            <person name="Sato A."/>
            <person name="Lyhne E.K."/>
            <person name="Kogle M.E."/>
            <person name="Wiebenga A."/>
            <person name="Kun R.S."/>
            <person name="Lubbers R.J."/>
            <person name="Makela M.R."/>
            <person name="Barry K."/>
            <person name="Chovatia M."/>
            <person name="Clum A."/>
            <person name="Daum C."/>
            <person name="Haridas S."/>
            <person name="He G."/>
            <person name="LaButti K."/>
            <person name="Lipzen A."/>
            <person name="Mondo S."/>
            <person name="Riley R."/>
            <person name="Salamov A."/>
            <person name="Simmons B.A."/>
            <person name="Magnuson J.K."/>
            <person name="Henrissat B."/>
            <person name="Mortensen U.H."/>
            <person name="Larsen T.O."/>
            <person name="Devries R.P."/>
            <person name="Grigoriev I.V."/>
            <person name="Machida M."/>
            <person name="Baker S.E."/>
            <person name="Andersen M.R."/>
        </authorList>
    </citation>
    <scope>NUCLEOTIDE SEQUENCE [LARGE SCALE GENOMIC DNA]</scope>
    <source>
        <strain evidence="31">IBT 14317</strain>
    </source>
</reference>
<dbReference type="GO" id="GO:0006412">
    <property type="term" value="P:translation"/>
    <property type="evidence" value="ECO:0007669"/>
    <property type="project" value="InterPro"/>
</dbReference>
<organism evidence="31">
    <name type="scientific">Petromyces alliaceus</name>
    <name type="common">Aspergillus alliaceus</name>
    <dbReference type="NCBI Taxonomy" id="209559"/>
    <lineage>
        <taxon>Eukaryota</taxon>
        <taxon>Fungi</taxon>
        <taxon>Dikarya</taxon>
        <taxon>Ascomycota</taxon>
        <taxon>Pezizomycotina</taxon>
        <taxon>Eurotiomycetes</taxon>
        <taxon>Eurotiomycetidae</taxon>
        <taxon>Eurotiales</taxon>
        <taxon>Aspergillaceae</taxon>
        <taxon>Aspergillus</taxon>
        <taxon>Aspergillus subgen. Circumdati</taxon>
    </lineage>
</organism>
<dbReference type="Pfam" id="PF00828">
    <property type="entry name" value="Ribosomal_L27A"/>
    <property type="match status" value="1"/>
</dbReference>
<evidence type="ECO:0000256" key="7">
    <source>
        <dbReference type="ARBA" id="ARBA00022723"/>
    </source>
</evidence>
<evidence type="ECO:0000256" key="23">
    <source>
        <dbReference type="ARBA" id="ARBA00044998"/>
    </source>
</evidence>
<protein>
    <recommendedName>
        <fullName evidence="6">ATP-dependent DNA helicase CHL1</fullName>
        <ecNumber evidence="22">5.6.2.3</ecNumber>
    </recommendedName>
    <alternativeName>
        <fullName evidence="5">ATP-dependent DNA helicase chl1</fullName>
    </alternativeName>
    <alternativeName>
        <fullName evidence="20">Chromosome loss protein 1</fullName>
    </alternativeName>
    <alternativeName>
        <fullName evidence="23 24">DNA 5'-3' helicase CHL1</fullName>
    </alternativeName>
    <alternativeName>
        <fullName evidence="27">L29</fullName>
    </alternativeName>
    <alternativeName>
        <fullName evidence="21">Large ribosomal subunit protein uL15</fullName>
    </alternativeName>
</protein>
<evidence type="ECO:0000256" key="1">
    <source>
        <dbReference type="ARBA" id="ARBA00001966"/>
    </source>
</evidence>
<evidence type="ECO:0000256" key="28">
    <source>
        <dbReference type="RuleBase" id="RU003888"/>
    </source>
</evidence>
<evidence type="ECO:0000256" key="5">
    <source>
        <dbReference type="ARBA" id="ARBA00016387"/>
    </source>
</evidence>
<proteinExistence type="inferred from homology"/>
<evidence type="ECO:0000256" key="12">
    <source>
        <dbReference type="ARBA" id="ARBA00022980"/>
    </source>
</evidence>
<dbReference type="EC" id="5.6.2.3" evidence="22"/>
<keyword evidence="7" id="KW-0479">Metal-binding</keyword>
<dbReference type="GO" id="GO:0006139">
    <property type="term" value="P:nucleobase-containing compound metabolic process"/>
    <property type="evidence" value="ECO:0007669"/>
    <property type="project" value="InterPro"/>
</dbReference>
<dbReference type="HAMAP" id="MF_01341">
    <property type="entry name" value="Ribosomal_uL15"/>
    <property type="match status" value="1"/>
</dbReference>
<keyword evidence="17" id="KW-0539">Nucleus</keyword>
<gene>
    <name evidence="31" type="ORF">BDV23DRAFT_168975</name>
</gene>
<dbReference type="Pfam" id="PF06733">
    <property type="entry name" value="DEAD_2"/>
    <property type="match status" value="1"/>
</dbReference>
<dbReference type="PANTHER" id="PTHR11472">
    <property type="entry name" value="DNA REPAIR DEAD HELICASE RAD3/XP-D SUBFAMILY MEMBER"/>
    <property type="match status" value="1"/>
</dbReference>
<keyword evidence="9" id="KW-0378">Hydrolase</keyword>
<evidence type="ECO:0000256" key="9">
    <source>
        <dbReference type="ARBA" id="ARBA00022801"/>
    </source>
</evidence>
<dbReference type="FunFam" id="3.40.50.300:FF:002774">
    <property type="entry name" value="ATP-dependent DNA helicase chl1"/>
    <property type="match status" value="1"/>
</dbReference>
<dbReference type="AlphaFoldDB" id="A0A5N7CMM3"/>
<dbReference type="FunFam" id="3.100.10.10:FF:000002">
    <property type="entry name" value="60S ribosomal protein L27a"/>
    <property type="match status" value="1"/>
</dbReference>
<dbReference type="GO" id="GO:0015934">
    <property type="term" value="C:large ribosomal subunit"/>
    <property type="evidence" value="ECO:0007669"/>
    <property type="project" value="InterPro"/>
</dbReference>
<keyword evidence="12 28" id="KW-0689">Ribosomal protein</keyword>
<evidence type="ECO:0000256" key="3">
    <source>
        <dbReference type="ARBA" id="ARBA00007320"/>
    </source>
</evidence>
<sequence>MELQADDFHHPFSPYDIQLQFMRALYTCIEKGNVAVFESPTDDDGEPEWMLEYAKRESSRAISERRKNLEIRLANARQEEEKQKATLESSDAPRKRQKLGVSSRAPDGLIADDFALDDYNSEGEEESSPRKRGNYSSDLSAGTLELLERFKHNISKRSEKDKDDGDEDVRIFYCSRTHSQLTQFARELRRVNMPSSLPKDFSEASTDTYGLEEGIKHLSLGSRKNLCINPRVFSLENVTAINERCLDLQQPGVAAKQKCPFLPSNEKGTQVLQFRDHALATVKDIEDMGKLGKNIGICPYYASRSVIQHSEIVTLPYPLLLQRSAREALDLSVKGHVIIIDEAHNLMDAISSLHSVTITLSQLQASIFQLTTYARKFKTRLKGKNRNYVAQVIRLVASISDHLRAILERNQAPEGPVQPSDLMSGKGVDQINPYKLCRYLQESKLARKVDGYVEFSKEQEDRQAGRKPSTPVLFHIQSFLLPLMNPSAEGQLFYQKIQGDIQLRYMLLDPMNHFREIVDDARAVILAGGTMSPMTDYLNHLFSYLPSSRLDTFSYGHVIPPENLIAHVLNKGVIGTEFDFTFDTRDSERMIIDLGRTMAALCQVIPDGVVAFFPSYNYLSQVLSIWKRSLVGEKAQTVYNLIEQKKNILHESRDMTMSTEELLGAYANIVRLGKGALLLSVVGGKLSEGINFSDELGRGVLIVGLPFPNIRSAVWQAKVQYVEHKAYKECSGSEASRQLAAKAAGKDFYENSCMRAVNQCIGRAIRHRNDYAAIILIDKRYDKPVIQGKLPAWIKQSMTGLVEHTTVDKMPTRFSKTRKSRGHVSAGYGRIGKHRKHPGGRGMAGGQHHHRTNLDKYHPGYFGKVGMRYFHKTNQQFWKPVINLDKLWSLVPAEQREAYVSGQKTDTAPVIDLLPLGYSKVLGKGRIPEIPIVVRARYFSRDAERKIKEAGGVVELVA</sequence>
<evidence type="ECO:0000256" key="18">
    <source>
        <dbReference type="ARBA" id="ARBA00023274"/>
    </source>
</evidence>
<comment type="cofactor">
    <cofactor evidence="1">
        <name>[4Fe-4S] cluster</name>
        <dbReference type="ChEBI" id="CHEBI:49883"/>
    </cofactor>
</comment>
<evidence type="ECO:0000256" key="24">
    <source>
        <dbReference type="ARBA" id="ARBA00045008"/>
    </source>
</evidence>
<keyword evidence="8" id="KW-0547">Nucleotide-binding</keyword>
<dbReference type="PROSITE" id="PS00690">
    <property type="entry name" value="DEAH_ATP_HELICASE"/>
    <property type="match status" value="1"/>
</dbReference>
<dbReference type="GO" id="GO:0051536">
    <property type="term" value="F:iron-sulfur cluster binding"/>
    <property type="evidence" value="ECO:0007669"/>
    <property type="project" value="UniProtKB-KW"/>
</dbReference>
<evidence type="ECO:0000313" key="31">
    <source>
        <dbReference type="EMBL" id="KAE8395394.1"/>
    </source>
</evidence>
<dbReference type="InterPro" id="IPR010614">
    <property type="entry name" value="RAD3-like_helicase_DEAD"/>
</dbReference>
<dbReference type="CDD" id="cd18788">
    <property type="entry name" value="SF2_C_XPD"/>
    <property type="match status" value="1"/>
</dbReference>
<dbReference type="Pfam" id="PF13307">
    <property type="entry name" value="Helicase_C_2"/>
    <property type="match status" value="1"/>
</dbReference>
<dbReference type="GO" id="GO:0005524">
    <property type="term" value="F:ATP binding"/>
    <property type="evidence" value="ECO:0007669"/>
    <property type="project" value="UniProtKB-KW"/>
</dbReference>
<feature type="region of interest" description="Disordered" evidence="29">
    <location>
        <begin position="77"/>
        <end position="103"/>
    </location>
</feature>
<evidence type="ECO:0000256" key="14">
    <source>
        <dbReference type="ARBA" id="ARBA00023014"/>
    </source>
</evidence>
<comment type="catalytic activity">
    <reaction evidence="26">
        <text>ATP + H2O = ADP + phosphate + H(+)</text>
        <dbReference type="Rhea" id="RHEA:13065"/>
        <dbReference type="ChEBI" id="CHEBI:15377"/>
        <dbReference type="ChEBI" id="CHEBI:15378"/>
        <dbReference type="ChEBI" id="CHEBI:30616"/>
        <dbReference type="ChEBI" id="CHEBI:43474"/>
        <dbReference type="ChEBI" id="CHEBI:456216"/>
        <dbReference type="EC" id="5.6.2.3"/>
    </reaction>
</comment>
<dbReference type="SMART" id="SM00488">
    <property type="entry name" value="DEXDc2"/>
    <property type="match status" value="1"/>
</dbReference>
<evidence type="ECO:0000256" key="15">
    <source>
        <dbReference type="ARBA" id="ARBA00023125"/>
    </source>
</evidence>
<evidence type="ECO:0000256" key="6">
    <source>
        <dbReference type="ARBA" id="ARBA00017386"/>
    </source>
</evidence>
<evidence type="ECO:0000256" key="27">
    <source>
        <dbReference type="ARBA" id="ARBA00080124"/>
    </source>
</evidence>
<dbReference type="GO" id="GO:0005634">
    <property type="term" value="C:nucleus"/>
    <property type="evidence" value="ECO:0007669"/>
    <property type="project" value="UniProtKB-SubCell"/>
</dbReference>
<dbReference type="Gene3D" id="3.100.10.10">
    <property type="match status" value="1"/>
</dbReference>
<dbReference type="EMBL" id="ML735219">
    <property type="protein sequence ID" value="KAE8395394.1"/>
    <property type="molecule type" value="Genomic_DNA"/>
</dbReference>
<dbReference type="GO" id="GO:0043139">
    <property type="term" value="F:5'-3' DNA helicase activity"/>
    <property type="evidence" value="ECO:0007669"/>
    <property type="project" value="UniProtKB-EC"/>
</dbReference>
<comment type="subcellular location">
    <subcellularLocation>
        <location evidence="2">Nucleus</location>
    </subcellularLocation>
</comment>